<dbReference type="Gene3D" id="3.30.565.10">
    <property type="entry name" value="Histidine kinase-like ATPase, C-terminal domain"/>
    <property type="match status" value="1"/>
</dbReference>
<keyword evidence="1" id="KW-0723">Serine/threonine-protein kinase</keyword>
<protein>
    <recommendedName>
        <fullName evidence="6">Sensor histidine kinase</fullName>
    </recommendedName>
</protein>
<evidence type="ECO:0008006" key="6">
    <source>
        <dbReference type="Google" id="ProtNLM"/>
    </source>
</evidence>
<dbReference type="SUPFAM" id="SSF55874">
    <property type="entry name" value="ATPase domain of HSP90 chaperone/DNA topoisomerase II/histidine kinase"/>
    <property type="match status" value="1"/>
</dbReference>
<reference evidence="4 5" key="1">
    <citation type="submission" date="2019-04" db="EMBL/GenBank/DDBJ databases">
        <title>Herbidospora sp. NEAU-GS14.nov., a novel actinomycete isolated from soil.</title>
        <authorList>
            <person name="Han L."/>
        </authorList>
    </citation>
    <scope>NUCLEOTIDE SEQUENCE [LARGE SCALE GENOMIC DNA]</scope>
    <source>
        <strain evidence="4 5">NEAU-GS14</strain>
    </source>
</reference>
<dbReference type="PANTHER" id="PTHR35526">
    <property type="entry name" value="ANTI-SIGMA-F FACTOR RSBW-RELATED"/>
    <property type="match status" value="1"/>
</dbReference>
<evidence type="ECO:0000313" key="4">
    <source>
        <dbReference type="EMBL" id="TKK80795.1"/>
    </source>
</evidence>
<keyword evidence="1" id="KW-0418">Kinase</keyword>
<evidence type="ECO:0000259" key="3">
    <source>
        <dbReference type="Pfam" id="PF14417"/>
    </source>
</evidence>
<dbReference type="InterPro" id="IPR025847">
    <property type="entry name" value="MEDS_domain"/>
</dbReference>
<proteinExistence type="predicted"/>
<evidence type="ECO:0000313" key="5">
    <source>
        <dbReference type="Proteomes" id="UP000308705"/>
    </source>
</evidence>
<sequence length="357" mass="39124">MQRHGVIMGLHPVITQAYSPQGCASREVPAVFGLLSLPDALSRRKTLVTFIPVQAERGSRGAVAFTHLAVPYGTSEEYLRLVLPALIDGLRRGDRILLVAPEENLDLVRAHLGADASRIRSIRSQDWYGHPARVLAEYFDYARRGGPSLFVGEPTWRTPRDAAEWARVEAIVNIVCASLKGAALCVYRRPAEDALRTHPRYLDMAGEHRSGVYVPPQRMNWNPPPFPAPPDGARVMEFDLPTVRDMRSFVRTTATEAGLSDEAAGSLVLAAAEIAANAVEHGAGHGTVTIWTAGTDLVCEITNPDGGGIEVEFPGYIPPEQESLRGYGLWISRQLCDLMEVQTTGRESRIRLHMAMA</sequence>
<feature type="domain" description="MEDS" evidence="3">
    <location>
        <begin position="66"/>
        <end position="199"/>
    </location>
</feature>
<comment type="caution">
    <text evidence="4">The sequence shown here is derived from an EMBL/GenBank/DDBJ whole genome shotgun (WGS) entry which is preliminary data.</text>
</comment>
<name>A0A4U3LX27_9ACTN</name>
<dbReference type="AlphaFoldDB" id="A0A4U3LX27"/>
<evidence type="ECO:0000259" key="2">
    <source>
        <dbReference type="Pfam" id="PF13581"/>
    </source>
</evidence>
<dbReference type="Pfam" id="PF14417">
    <property type="entry name" value="MEDS"/>
    <property type="match status" value="1"/>
</dbReference>
<dbReference type="PANTHER" id="PTHR35526:SF3">
    <property type="entry name" value="ANTI-SIGMA-F FACTOR RSBW"/>
    <property type="match status" value="1"/>
</dbReference>
<dbReference type="Proteomes" id="UP000308705">
    <property type="component" value="Unassembled WGS sequence"/>
</dbReference>
<feature type="domain" description="Histidine kinase/HSP90-like ATPase" evidence="2">
    <location>
        <begin position="239"/>
        <end position="352"/>
    </location>
</feature>
<evidence type="ECO:0000256" key="1">
    <source>
        <dbReference type="ARBA" id="ARBA00022527"/>
    </source>
</evidence>
<dbReference type="Pfam" id="PF13581">
    <property type="entry name" value="HATPase_c_2"/>
    <property type="match status" value="1"/>
</dbReference>
<dbReference type="OrthoDB" id="3748385at2"/>
<dbReference type="NCBIfam" id="NF041045">
    <property type="entry name" value="RsbA_anti_sig"/>
    <property type="match status" value="1"/>
</dbReference>
<organism evidence="4 5">
    <name type="scientific">Herbidospora galbida</name>
    <dbReference type="NCBI Taxonomy" id="2575442"/>
    <lineage>
        <taxon>Bacteria</taxon>
        <taxon>Bacillati</taxon>
        <taxon>Actinomycetota</taxon>
        <taxon>Actinomycetes</taxon>
        <taxon>Streptosporangiales</taxon>
        <taxon>Streptosporangiaceae</taxon>
        <taxon>Herbidospora</taxon>
    </lineage>
</organism>
<dbReference type="GO" id="GO:0004674">
    <property type="term" value="F:protein serine/threonine kinase activity"/>
    <property type="evidence" value="ECO:0007669"/>
    <property type="project" value="UniProtKB-KW"/>
</dbReference>
<keyword evidence="5" id="KW-1185">Reference proteome</keyword>
<dbReference type="InterPro" id="IPR036890">
    <property type="entry name" value="HATPase_C_sf"/>
</dbReference>
<gene>
    <name evidence="4" type="ORF">FDA94_35200</name>
</gene>
<keyword evidence="1" id="KW-0808">Transferase</keyword>
<dbReference type="InterPro" id="IPR003594">
    <property type="entry name" value="HATPase_dom"/>
</dbReference>
<dbReference type="InterPro" id="IPR047718">
    <property type="entry name" value="RsbA-like_anti_sig"/>
</dbReference>
<accession>A0A4U3LX27</accession>
<dbReference type="EMBL" id="SZQA01000054">
    <property type="protein sequence ID" value="TKK80795.1"/>
    <property type="molecule type" value="Genomic_DNA"/>
</dbReference>
<dbReference type="InterPro" id="IPR050267">
    <property type="entry name" value="Anti-sigma-factor_SerPK"/>
</dbReference>